<dbReference type="EnsemblMetazoa" id="CJA14310.1">
    <property type="protein sequence ID" value="CJA14310.1"/>
    <property type="gene ID" value="WBGene00133514"/>
</dbReference>
<feature type="region of interest" description="Disordered" evidence="1">
    <location>
        <begin position="1"/>
        <end position="46"/>
    </location>
</feature>
<feature type="compositionally biased region" description="Acidic residues" evidence="1">
    <location>
        <begin position="181"/>
        <end position="190"/>
    </location>
</feature>
<name>A0A8R1DWY3_CAEJA</name>
<reference evidence="2" key="2">
    <citation type="submission" date="2022-06" db="UniProtKB">
        <authorList>
            <consortium name="EnsemblMetazoa"/>
        </authorList>
    </citation>
    <scope>IDENTIFICATION</scope>
    <source>
        <strain evidence="2">DF5081</strain>
    </source>
</reference>
<dbReference type="PANTHER" id="PTHR47645">
    <property type="entry name" value="PROTEIN CBG08267"/>
    <property type="match status" value="1"/>
</dbReference>
<dbReference type="Proteomes" id="UP000005237">
    <property type="component" value="Unassembled WGS sequence"/>
</dbReference>
<dbReference type="AlphaFoldDB" id="A0A8R1DWY3"/>
<feature type="region of interest" description="Disordered" evidence="1">
    <location>
        <begin position="162"/>
        <end position="196"/>
    </location>
</feature>
<feature type="compositionally biased region" description="Polar residues" evidence="1">
    <location>
        <begin position="27"/>
        <end position="42"/>
    </location>
</feature>
<evidence type="ECO:0000256" key="1">
    <source>
        <dbReference type="SAM" id="MobiDB-lite"/>
    </source>
</evidence>
<dbReference type="PANTHER" id="PTHR47645:SF1">
    <property type="entry name" value="C2H2-TYPE DOMAIN-CONTAINING PROTEIN-RELATED"/>
    <property type="match status" value="1"/>
</dbReference>
<evidence type="ECO:0000313" key="3">
    <source>
        <dbReference type="Proteomes" id="UP000005237"/>
    </source>
</evidence>
<feature type="compositionally biased region" description="Basic residues" evidence="1">
    <location>
        <begin position="17"/>
        <end position="26"/>
    </location>
</feature>
<keyword evidence="3" id="KW-1185">Reference proteome</keyword>
<protein>
    <submittedName>
        <fullName evidence="2">Uncharacterized protein</fullName>
    </submittedName>
</protein>
<sequence>MLRSEPIPAESTEGRRKPPQSKKRKTPSTSQDARTPRTSSKFLNGLEREEKVFTEYISKQANSSMTVSKRLKEYKPPPTVKMISGKHTAAREKFNSAAPKGTRKTELKIGLNIQSPSTAPEYRAHASTIRERRMDSPVFADPATFVQLQPVVFDGDEDIFGEENPVGSDGSISARNTDNEMSNESEEEDFATIGRPAQNDNFSVRTLFEKETGISNPIELLKQQLNVESVKGIGDVIRIASKNNTLTEIQIDEVARTSQFPNFSILGFAELVNKAIESRDMETMGSLVVGSQFLSKIPREAEARITHVEARMSSFSNANIQKFKTSRLNKRNLDSVHIYDGEGYFKYRNLGAFYYSHPLVGANASQQLTELFRSILQEITAPTYLIWCHTFRPCSLKTQDKNFEPFPKSLTTALESFGLDVLENFVPEHLMSPNASLDDEFVRKMPLEYEEACKEMIRRRGFYEKSFAMVRHTIHGAMKTLRNYHYDTFDKSLLNCKRGSECAHHLTWKKYKHQRVEDSADNT</sequence>
<organism evidence="2 3">
    <name type="scientific">Caenorhabditis japonica</name>
    <dbReference type="NCBI Taxonomy" id="281687"/>
    <lineage>
        <taxon>Eukaryota</taxon>
        <taxon>Metazoa</taxon>
        <taxon>Ecdysozoa</taxon>
        <taxon>Nematoda</taxon>
        <taxon>Chromadorea</taxon>
        <taxon>Rhabditida</taxon>
        <taxon>Rhabditina</taxon>
        <taxon>Rhabditomorpha</taxon>
        <taxon>Rhabditoidea</taxon>
        <taxon>Rhabditidae</taxon>
        <taxon>Peloderinae</taxon>
        <taxon>Caenorhabditis</taxon>
    </lineage>
</organism>
<proteinExistence type="predicted"/>
<reference evidence="3" key="1">
    <citation type="submission" date="2010-08" db="EMBL/GenBank/DDBJ databases">
        <authorList>
            <consortium name="Caenorhabditis japonica Sequencing Consortium"/>
            <person name="Wilson R.K."/>
        </authorList>
    </citation>
    <scope>NUCLEOTIDE SEQUENCE [LARGE SCALE GENOMIC DNA]</scope>
    <source>
        <strain evidence="3">DF5081</strain>
    </source>
</reference>
<accession>A0A8R1DWY3</accession>
<evidence type="ECO:0000313" key="2">
    <source>
        <dbReference type="EnsemblMetazoa" id="CJA14310.1"/>
    </source>
</evidence>